<proteinExistence type="predicted"/>
<dbReference type="KEGG" id="cre:CHLRE_04g211750v5"/>
<dbReference type="RefSeq" id="XP_042925173.1">
    <property type="nucleotide sequence ID" value="XM_043061602.1"/>
</dbReference>
<feature type="transmembrane region" description="Helical" evidence="6">
    <location>
        <begin position="160"/>
        <end position="182"/>
    </location>
</feature>
<dbReference type="PANTHER" id="PTHR20855">
    <property type="entry name" value="ADIPOR/PROGESTIN RECEPTOR-RELATED"/>
    <property type="match status" value="1"/>
</dbReference>
<feature type="transmembrane region" description="Helical" evidence="6">
    <location>
        <begin position="285"/>
        <end position="303"/>
    </location>
</feature>
<keyword evidence="8" id="KW-1185">Reference proteome</keyword>
<protein>
    <submittedName>
        <fullName evidence="7">Uncharacterized protein</fullName>
    </submittedName>
</protein>
<dbReference type="GO" id="GO:0016020">
    <property type="term" value="C:membrane"/>
    <property type="evidence" value="ECO:0007669"/>
    <property type="project" value="UniProtKB-SubCell"/>
</dbReference>
<feature type="transmembrane region" description="Helical" evidence="6">
    <location>
        <begin position="221"/>
        <end position="241"/>
    </location>
</feature>
<dbReference type="EMBL" id="CM008965">
    <property type="protein sequence ID" value="PNW84012.1"/>
    <property type="molecule type" value="Genomic_DNA"/>
</dbReference>
<feature type="transmembrane region" description="Helical" evidence="6">
    <location>
        <begin position="253"/>
        <end position="273"/>
    </location>
</feature>
<keyword evidence="5" id="KW-0479">Metal-binding</keyword>
<keyword evidence="2 6" id="KW-0812">Transmembrane</keyword>
<dbReference type="InterPro" id="IPR004254">
    <property type="entry name" value="AdipoR/HlyIII-related"/>
</dbReference>
<feature type="transmembrane region" description="Helical" evidence="6">
    <location>
        <begin position="127"/>
        <end position="148"/>
    </location>
</feature>
<evidence type="ECO:0000256" key="3">
    <source>
        <dbReference type="ARBA" id="ARBA00022989"/>
    </source>
</evidence>
<evidence type="ECO:0000256" key="4">
    <source>
        <dbReference type="ARBA" id="ARBA00023136"/>
    </source>
</evidence>
<evidence type="ECO:0000313" key="8">
    <source>
        <dbReference type="Proteomes" id="UP000006906"/>
    </source>
</evidence>
<evidence type="ECO:0000256" key="2">
    <source>
        <dbReference type="ARBA" id="ARBA00022692"/>
    </source>
</evidence>
<dbReference type="InParanoid" id="A0A2K3DU26"/>
<comment type="subcellular location">
    <subcellularLocation>
        <location evidence="1">Membrane</location>
        <topology evidence="1">Multi-pass membrane protein</topology>
    </subcellularLocation>
</comment>
<sequence length="397" mass="42809">MVETTLPESAHLDKATCVNAFERASSGKAASASARITVDRLRTRAAASALSSATADSSRTTSSTALSGLELECETSKAKAAKPLVTGLRAEEVEAWQRFPFLRHGYRRGGSYWECLMSLFTLHNETVNAWTTFLSILMGLLLFASTASSLSCSWLDFSPFFAAWIGQTLHGPLSCGYHTFMCMSPVVANRWRKLDLTFILVLNTCATYALSYFTFGLWLSLAWTAVVAVAAGMGISSVQALQPKQQLDRRRIIGMIGLTSLGYYLPVTARGLLALALQRKVWPELGIAAVMLGCHFLGALVYATHWPQRFFPGVFDLAGFSHNLMHILCFTVYNCAYPYLSYLYSQRADWWALVAELSGQASAAPGAAGGAAAGMDMARMGMGLGMGGAALGSAAAY</sequence>
<dbReference type="STRING" id="3055.A0A2K3DU26"/>
<keyword evidence="4 6" id="KW-0472">Membrane</keyword>
<dbReference type="GeneID" id="5724220"/>
<evidence type="ECO:0000313" key="7">
    <source>
        <dbReference type="EMBL" id="PNW84012.1"/>
    </source>
</evidence>
<evidence type="ECO:0000256" key="6">
    <source>
        <dbReference type="SAM" id="Phobius"/>
    </source>
</evidence>
<organism evidence="7 8">
    <name type="scientific">Chlamydomonas reinhardtii</name>
    <name type="common">Chlamydomonas smithii</name>
    <dbReference type="NCBI Taxonomy" id="3055"/>
    <lineage>
        <taxon>Eukaryota</taxon>
        <taxon>Viridiplantae</taxon>
        <taxon>Chlorophyta</taxon>
        <taxon>core chlorophytes</taxon>
        <taxon>Chlorophyceae</taxon>
        <taxon>CS clade</taxon>
        <taxon>Chlamydomonadales</taxon>
        <taxon>Chlamydomonadaceae</taxon>
        <taxon>Chlamydomonas</taxon>
    </lineage>
</organism>
<dbReference type="OrthoDB" id="529367at2759"/>
<evidence type="ECO:0000256" key="1">
    <source>
        <dbReference type="ARBA" id="ARBA00004141"/>
    </source>
</evidence>
<evidence type="ECO:0000256" key="5">
    <source>
        <dbReference type="PIRSR" id="PIRSR604254-1"/>
    </source>
</evidence>
<dbReference type="ExpressionAtlas" id="A0A2K3DU26">
    <property type="expression patterns" value="baseline and differential"/>
</dbReference>
<gene>
    <name evidence="7" type="ORF">CHLRE_04g211750v5</name>
</gene>
<feature type="binding site" evidence="5">
    <location>
        <position position="178"/>
    </location>
    <ligand>
        <name>Zn(2+)</name>
        <dbReference type="ChEBI" id="CHEBI:29105"/>
    </ligand>
</feature>
<dbReference type="Gramene" id="PNW84012">
    <property type="protein sequence ID" value="PNW84012"/>
    <property type="gene ID" value="CHLRE_04g211750v5"/>
</dbReference>
<name>A0A2K3DU26_CHLRE</name>
<dbReference type="AlphaFoldDB" id="A0A2K3DU26"/>
<feature type="transmembrane region" description="Helical" evidence="6">
    <location>
        <begin position="324"/>
        <end position="344"/>
    </location>
</feature>
<dbReference type="Pfam" id="PF03006">
    <property type="entry name" value="HlyIII"/>
    <property type="match status" value="1"/>
</dbReference>
<dbReference type="GO" id="GO:0009744">
    <property type="term" value="P:response to sucrose"/>
    <property type="evidence" value="ECO:0007669"/>
    <property type="project" value="UniProtKB-ARBA"/>
</dbReference>
<feature type="binding site" evidence="5">
    <location>
        <position position="326"/>
    </location>
    <ligand>
        <name>Zn(2+)</name>
        <dbReference type="ChEBI" id="CHEBI:29105"/>
    </ligand>
</feature>
<accession>A0A2K3DU26</accession>
<dbReference type="PANTHER" id="PTHR20855:SF136">
    <property type="match status" value="1"/>
</dbReference>
<dbReference type="GO" id="GO:0046872">
    <property type="term" value="F:metal ion binding"/>
    <property type="evidence" value="ECO:0007669"/>
    <property type="project" value="UniProtKB-KW"/>
</dbReference>
<dbReference type="GO" id="GO:0038023">
    <property type="term" value="F:signaling receptor activity"/>
    <property type="evidence" value="ECO:0000318"/>
    <property type="project" value="GO_Central"/>
</dbReference>
<dbReference type="Proteomes" id="UP000006906">
    <property type="component" value="Chromosome 4"/>
</dbReference>
<keyword evidence="3 6" id="KW-1133">Transmembrane helix</keyword>
<reference evidence="7 8" key="1">
    <citation type="journal article" date="2007" name="Science">
        <title>The Chlamydomonas genome reveals the evolution of key animal and plant functions.</title>
        <authorList>
            <person name="Merchant S.S."/>
            <person name="Prochnik S.E."/>
            <person name="Vallon O."/>
            <person name="Harris E.H."/>
            <person name="Karpowicz S.J."/>
            <person name="Witman G.B."/>
            <person name="Terry A."/>
            <person name="Salamov A."/>
            <person name="Fritz-Laylin L.K."/>
            <person name="Marechal-Drouard L."/>
            <person name="Marshall W.F."/>
            <person name="Qu L.H."/>
            <person name="Nelson D.R."/>
            <person name="Sanderfoot A.A."/>
            <person name="Spalding M.H."/>
            <person name="Kapitonov V.V."/>
            <person name="Ren Q."/>
            <person name="Ferris P."/>
            <person name="Lindquist E."/>
            <person name="Shapiro H."/>
            <person name="Lucas S.M."/>
            <person name="Grimwood J."/>
            <person name="Schmutz J."/>
            <person name="Cardol P."/>
            <person name="Cerutti H."/>
            <person name="Chanfreau G."/>
            <person name="Chen C.L."/>
            <person name="Cognat V."/>
            <person name="Croft M.T."/>
            <person name="Dent R."/>
            <person name="Dutcher S."/>
            <person name="Fernandez E."/>
            <person name="Fukuzawa H."/>
            <person name="Gonzalez-Ballester D."/>
            <person name="Gonzalez-Halphen D."/>
            <person name="Hallmann A."/>
            <person name="Hanikenne M."/>
            <person name="Hippler M."/>
            <person name="Inwood W."/>
            <person name="Jabbari K."/>
            <person name="Kalanon M."/>
            <person name="Kuras R."/>
            <person name="Lefebvre P.A."/>
            <person name="Lemaire S.D."/>
            <person name="Lobanov A.V."/>
            <person name="Lohr M."/>
            <person name="Manuell A."/>
            <person name="Meier I."/>
            <person name="Mets L."/>
            <person name="Mittag M."/>
            <person name="Mittelmeier T."/>
            <person name="Moroney J.V."/>
            <person name="Moseley J."/>
            <person name="Napoli C."/>
            <person name="Nedelcu A.M."/>
            <person name="Niyogi K."/>
            <person name="Novoselov S.V."/>
            <person name="Paulsen I.T."/>
            <person name="Pazour G."/>
            <person name="Purton S."/>
            <person name="Ral J.P."/>
            <person name="Riano-Pachon D.M."/>
            <person name="Riekhof W."/>
            <person name="Rymarquis L."/>
            <person name="Schroda M."/>
            <person name="Stern D."/>
            <person name="Umen J."/>
            <person name="Willows R."/>
            <person name="Wilson N."/>
            <person name="Zimmer S.L."/>
            <person name="Allmer J."/>
            <person name="Balk J."/>
            <person name="Bisova K."/>
            <person name="Chen C.J."/>
            <person name="Elias M."/>
            <person name="Gendler K."/>
            <person name="Hauser C."/>
            <person name="Lamb M.R."/>
            <person name="Ledford H."/>
            <person name="Long J.C."/>
            <person name="Minagawa J."/>
            <person name="Page M.D."/>
            <person name="Pan J."/>
            <person name="Pootakham W."/>
            <person name="Roje S."/>
            <person name="Rose A."/>
            <person name="Stahlberg E."/>
            <person name="Terauchi A.M."/>
            <person name="Yang P."/>
            <person name="Ball S."/>
            <person name="Bowler C."/>
            <person name="Dieckmann C.L."/>
            <person name="Gladyshev V.N."/>
            <person name="Green P."/>
            <person name="Jorgensen R."/>
            <person name="Mayfield S."/>
            <person name="Mueller-Roeber B."/>
            <person name="Rajamani S."/>
            <person name="Sayre R.T."/>
            <person name="Brokstein P."/>
            <person name="Dubchak I."/>
            <person name="Goodstein D."/>
            <person name="Hornick L."/>
            <person name="Huang Y.W."/>
            <person name="Jhaveri J."/>
            <person name="Luo Y."/>
            <person name="Martinez D."/>
            <person name="Ngau W.C."/>
            <person name="Otillar B."/>
            <person name="Poliakov A."/>
            <person name="Porter A."/>
            <person name="Szajkowski L."/>
            <person name="Werner G."/>
            <person name="Zhou K."/>
            <person name="Grigoriev I.V."/>
            <person name="Rokhsar D.S."/>
            <person name="Grossman A.R."/>
        </authorList>
    </citation>
    <scope>NUCLEOTIDE SEQUENCE [LARGE SCALE GENOMIC DNA]</scope>
    <source>
        <strain evidence="8">CC-503</strain>
    </source>
</reference>
<feature type="binding site" evidence="5">
    <location>
        <position position="322"/>
    </location>
    <ligand>
        <name>Zn(2+)</name>
        <dbReference type="ChEBI" id="CHEBI:29105"/>
    </ligand>
</feature>
<keyword evidence="5" id="KW-0862">Zinc</keyword>